<dbReference type="GO" id="GO:0005730">
    <property type="term" value="C:nucleolus"/>
    <property type="evidence" value="ECO:0007669"/>
    <property type="project" value="TreeGrafter"/>
</dbReference>
<evidence type="ECO:0000256" key="1">
    <source>
        <dbReference type="ARBA" id="ARBA00022884"/>
    </source>
</evidence>
<dbReference type="AlphaFoldDB" id="A0AAD6CKL5"/>
<feature type="compositionally biased region" description="Acidic residues" evidence="2">
    <location>
        <begin position="54"/>
        <end position="65"/>
    </location>
</feature>
<reference evidence="3 4" key="1">
    <citation type="journal article" date="2023" name="IMA Fungus">
        <title>Comparative genomic study of the Penicillium genus elucidates a diverse pangenome and 15 lateral gene transfer events.</title>
        <authorList>
            <person name="Petersen C."/>
            <person name="Sorensen T."/>
            <person name="Nielsen M.R."/>
            <person name="Sondergaard T.E."/>
            <person name="Sorensen J.L."/>
            <person name="Fitzpatrick D.A."/>
            <person name="Frisvad J.C."/>
            <person name="Nielsen K.L."/>
        </authorList>
    </citation>
    <scope>NUCLEOTIDE SEQUENCE [LARGE SCALE GENOMIC DNA]</scope>
    <source>
        <strain evidence="3 4">IBT 35679</strain>
    </source>
</reference>
<organism evidence="3 4">
    <name type="scientific">Penicillium frequentans</name>
    <dbReference type="NCBI Taxonomy" id="3151616"/>
    <lineage>
        <taxon>Eukaryota</taxon>
        <taxon>Fungi</taxon>
        <taxon>Dikarya</taxon>
        <taxon>Ascomycota</taxon>
        <taxon>Pezizomycotina</taxon>
        <taxon>Eurotiomycetes</taxon>
        <taxon>Eurotiomycetidae</taxon>
        <taxon>Eurotiales</taxon>
        <taxon>Aspergillaceae</taxon>
        <taxon>Penicillium</taxon>
    </lineage>
</organism>
<accession>A0AAD6CKL5</accession>
<dbReference type="EMBL" id="JAQIZZ010000008">
    <property type="protein sequence ID" value="KAJ5525204.1"/>
    <property type="molecule type" value="Genomic_DNA"/>
</dbReference>
<dbReference type="GO" id="GO:0000447">
    <property type="term" value="P:endonucleolytic cleavage in ITS1 to separate SSU-rRNA from 5.8S rRNA and LSU-rRNA from tricistronic rRNA transcript (SSU-rRNA, 5.8S rRNA, LSU-rRNA)"/>
    <property type="evidence" value="ECO:0007669"/>
    <property type="project" value="TreeGrafter"/>
</dbReference>
<gene>
    <name evidence="3" type="ORF">N7494_011854</name>
</gene>
<name>A0AAD6CKL5_9EURO</name>
<dbReference type="InterPro" id="IPR034353">
    <property type="entry name" value="ABT1/ESF2_RRM"/>
</dbReference>
<evidence type="ECO:0000313" key="3">
    <source>
        <dbReference type="EMBL" id="KAJ5525204.1"/>
    </source>
</evidence>
<dbReference type="Proteomes" id="UP001220324">
    <property type="component" value="Unassembled WGS sequence"/>
</dbReference>
<dbReference type="PANTHER" id="PTHR12311:SF7">
    <property type="entry name" value="ACTIVATOR OF BASAL TRANSCRIPTION 1"/>
    <property type="match status" value="1"/>
</dbReference>
<dbReference type="GO" id="GO:0003723">
    <property type="term" value="F:RNA binding"/>
    <property type="evidence" value="ECO:0007669"/>
    <property type="project" value="UniProtKB-KW"/>
</dbReference>
<sequence>MTTRKHNDFLDVAASDDEVDRGYDSEEKVTESKGRAVKRRKRAADTQDFFGLQSDEDSEGEDSEVEESRLKGKARKQTKAKATSASDDDKHDDDNEDAEEGGVDLDDDEEGAYLDTATTKSKSKAVKPLDLKKLGKQKKKQKLGVVYLSSLPPYLKPMALKSILEKRGFPLTKVFLSKRINDSKQKKSNKRQLYTEGWVELRKKDAKIMAETLNAQTIGGLGYYRDDLFNMKYLSGFRWDDLTDQINRERAERESKRRVEDARAHKEEKMFIAGVEAGRIADGMAKKNEEKRKRKLEEAGKDADAVAEKKTIVRRRFVQNDVVKPKQDLNAVGDDTKRVLGKIF</sequence>
<dbReference type="InterPro" id="IPR039119">
    <property type="entry name" value="ABT1/Esf2"/>
</dbReference>
<dbReference type="GO" id="GO:0000480">
    <property type="term" value="P:endonucleolytic cleavage in 5'-ETS of tricistronic rRNA transcript (SSU-rRNA, 5.8S rRNA, LSU-rRNA)"/>
    <property type="evidence" value="ECO:0007669"/>
    <property type="project" value="TreeGrafter"/>
</dbReference>
<keyword evidence="1" id="KW-0694">RNA-binding</keyword>
<evidence type="ECO:0000313" key="4">
    <source>
        <dbReference type="Proteomes" id="UP001220324"/>
    </source>
</evidence>
<protein>
    <recommendedName>
        <fullName evidence="5">18S rRNA factor 2</fullName>
    </recommendedName>
</protein>
<dbReference type="PANTHER" id="PTHR12311">
    <property type="entry name" value="ACTIVATOR OF BASAL TRANSCRIPTION 1"/>
    <property type="match status" value="1"/>
</dbReference>
<dbReference type="CDD" id="cd12263">
    <property type="entry name" value="RRM_ABT1_like"/>
    <property type="match status" value="1"/>
</dbReference>
<evidence type="ECO:0008006" key="5">
    <source>
        <dbReference type="Google" id="ProtNLM"/>
    </source>
</evidence>
<feature type="region of interest" description="Disordered" evidence="2">
    <location>
        <begin position="1"/>
        <end position="110"/>
    </location>
</feature>
<feature type="compositionally biased region" description="Basic and acidic residues" evidence="2">
    <location>
        <begin position="20"/>
        <end position="34"/>
    </location>
</feature>
<keyword evidence="4" id="KW-1185">Reference proteome</keyword>
<comment type="caution">
    <text evidence="3">The sequence shown here is derived from an EMBL/GenBank/DDBJ whole genome shotgun (WGS) entry which is preliminary data.</text>
</comment>
<dbReference type="GO" id="GO:0034462">
    <property type="term" value="P:small-subunit processome assembly"/>
    <property type="evidence" value="ECO:0007669"/>
    <property type="project" value="TreeGrafter"/>
</dbReference>
<feature type="compositionally biased region" description="Acidic residues" evidence="2">
    <location>
        <begin position="94"/>
        <end position="110"/>
    </location>
</feature>
<proteinExistence type="predicted"/>
<dbReference type="GO" id="GO:0000472">
    <property type="term" value="P:endonucleolytic cleavage to generate mature 5'-end of SSU-rRNA from (SSU-rRNA, 5.8S rRNA, LSU-rRNA)"/>
    <property type="evidence" value="ECO:0007669"/>
    <property type="project" value="TreeGrafter"/>
</dbReference>
<evidence type="ECO:0000256" key="2">
    <source>
        <dbReference type="SAM" id="MobiDB-lite"/>
    </source>
</evidence>